<keyword evidence="5 8" id="KW-1133">Transmembrane helix</keyword>
<dbReference type="SUPFAM" id="SSF64383">
    <property type="entry name" value="Cell-division protein ZipA, C-terminal domain"/>
    <property type="match status" value="1"/>
</dbReference>
<feature type="domain" description="ZipA C-terminal FtsZ-binding" evidence="9">
    <location>
        <begin position="105"/>
        <end position="234"/>
    </location>
</feature>
<keyword evidence="2" id="KW-0997">Cell inner membrane</keyword>
<evidence type="ECO:0000256" key="8">
    <source>
        <dbReference type="SAM" id="Phobius"/>
    </source>
</evidence>
<sequence>MDSLRIILLLLGAVFIISMYFWYRVKQDDDSLKFPQLEKLIKQIGNRIGATNKETDLASAGDYDELPDDDVEHFSTQNTIINAALDTGDLKPMSVHADVPVLPGEELVVVLAIMAGQGKQFSGMDILDSLLANGFAHGDMSIFHYFHESSDKLPVFSLASAVEPGSFDIDTIEVLTTPGLSLFMQLPAALDARTAFETMLEKGRAIASDLHGELCDETRSVLTMQTIGHLKEEIEAWLFKQKMSQLRGR</sequence>
<evidence type="ECO:0000256" key="3">
    <source>
        <dbReference type="ARBA" id="ARBA00022618"/>
    </source>
</evidence>
<reference evidence="10" key="1">
    <citation type="submission" date="2018-06" db="EMBL/GenBank/DDBJ databases">
        <authorList>
            <person name="Zhirakovskaya E."/>
        </authorList>
    </citation>
    <scope>NUCLEOTIDE SEQUENCE</scope>
</reference>
<keyword evidence="6 8" id="KW-0472">Membrane</keyword>
<proteinExistence type="inferred from homology"/>
<evidence type="ECO:0000256" key="2">
    <source>
        <dbReference type="ARBA" id="ARBA00022519"/>
    </source>
</evidence>
<dbReference type="HAMAP" id="MF_00509">
    <property type="entry name" value="ZipA"/>
    <property type="match status" value="1"/>
</dbReference>
<dbReference type="PANTHER" id="PTHR38685:SF1">
    <property type="entry name" value="CELL DIVISION PROTEIN ZIPA"/>
    <property type="match status" value="1"/>
</dbReference>
<keyword evidence="3" id="KW-0132">Cell division</keyword>
<evidence type="ECO:0000313" key="10">
    <source>
        <dbReference type="EMBL" id="VAX07309.1"/>
    </source>
</evidence>
<dbReference type="GO" id="GO:0005886">
    <property type="term" value="C:plasma membrane"/>
    <property type="evidence" value="ECO:0007669"/>
    <property type="project" value="TreeGrafter"/>
</dbReference>
<evidence type="ECO:0000256" key="4">
    <source>
        <dbReference type="ARBA" id="ARBA00022692"/>
    </source>
</evidence>
<dbReference type="InterPro" id="IPR007449">
    <property type="entry name" value="ZipA_FtsZ-bd_C"/>
</dbReference>
<dbReference type="Gene3D" id="3.30.1400.10">
    <property type="entry name" value="ZipA, C-terminal FtsZ-binding domain"/>
    <property type="match status" value="1"/>
</dbReference>
<evidence type="ECO:0000256" key="5">
    <source>
        <dbReference type="ARBA" id="ARBA00022989"/>
    </source>
</evidence>
<organism evidence="10">
    <name type="scientific">hydrothermal vent metagenome</name>
    <dbReference type="NCBI Taxonomy" id="652676"/>
    <lineage>
        <taxon>unclassified sequences</taxon>
        <taxon>metagenomes</taxon>
        <taxon>ecological metagenomes</taxon>
    </lineage>
</organism>
<dbReference type="InterPro" id="IPR011919">
    <property type="entry name" value="Cell_div_ZipA"/>
</dbReference>
<dbReference type="PANTHER" id="PTHR38685">
    <property type="entry name" value="CELL DIVISION PROTEIN ZIPA"/>
    <property type="match status" value="1"/>
</dbReference>
<evidence type="ECO:0000256" key="1">
    <source>
        <dbReference type="ARBA" id="ARBA00022475"/>
    </source>
</evidence>
<dbReference type="SMART" id="SM00771">
    <property type="entry name" value="ZipA_C"/>
    <property type="match status" value="1"/>
</dbReference>
<evidence type="ECO:0000259" key="9">
    <source>
        <dbReference type="SMART" id="SM00771"/>
    </source>
</evidence>
<evidence type="ECO:0000256" key="6">
    <source>
        <dbReference type="ARBA" id="ARBA00023136"/>
    </source>
</evidence>
<keyword evidence="7" id="KW-0131">Cell cycle</keyword>
<dbReference type="Pfam" id="PF04354">
    <property type="entry name" value="ZipA_C"/>
    <property type="match status" value="1"/>
</dbReference>
<keyword evidence="1" id="KW-1003">Cell membrane</keyword>
<name>A0A3B1AMZ3_9ZZZZ</name>
<gene>
    <name evidence="10" type="ORF">MNBD_GAMMA25-2625</name>
</gene>
<dbReference type="InterPro" id="IPR036765">
    <property type="entry name" value="ZipA_FtsZ-bd_C_sf"/>
</dbReference>
<accession>A0A3B1AMZ3</accession>
<dbReference type="GO" id="GO:0000917">
    <property type="term" value="P:division septum assembly"/>
    <property type="evidence" value="ECO:0007669"/>
    <property type="project" value="TreeGrafter"/>
</dbReference>
<protein>
    <recommendedName>
        <fullName evidence="9">ZipA C-terminal FtsZ-binding domain-containing protein</fullName>
    </recommendedName>
</protein>
<dbReference type="GO" id="GO:0032153">
    <property type="term" value="C:cell division site"/>
    <property type="evidence" value="ECO:0007669"/>
    <property type="project" value="TreeGrafter"/>
</dbReference>
<dbReference type="EMBL" id="UOFY01000015">
    <property type="protein sequence ID" value="VAX07309.1"/>
    <property type="molecule type" value="Genomic_DNA"/>
</dbReference>
<feature type="transmembrane region" description="Helical" evidence="8">
    <location>
        <begin position="6"/>
        <end position="23"/>
    </location>
</feature>
<keyword evidence="4 8" id="KW-0812">Transmembrane</keyword>
<dbReference type="AlphaFoldDB" id="A0A3B1AMZ3"/>
<evidence type="ECO:0000256" key="7">
    <source>
        <dbReference type="ARBA" id="ARBA00023306"/>
    </source>
</evidence>
<dbReference type="NCBIfam" id="TIGR02205">
    <property type="entry name" value="septum_zipA"/>
    <property type="match status" value="1"/>
</dbReference>